<organism evidence="1 2">
    <name type="scientific">Azospirillum rugosum</name>
    <dbReference type="NCBI Taxonomy" id="416170"/>
    <lineage>
        <taxon>Bacteria</taxon>
        <taxon>Pseudomonadati</taxon>
        <taxon>Pseudomonadota</taxon>
        <taxon>Alphaproteobacteria</taxon>
        <taxon>Rhodospirillales</taxon>
        <taxon>Azospirillaceae</taxon>
        <taxon>Azospirillum</taxon>
    </lineage>
</organism>
<comment type="caution">
    <text evidence="1">The sequence shown here is derived from an EMBL/GenBank/DDBJ whole genome shotgun (WGS) entry which is preliminary data.</text>
</comment>
<dbReference type="RefSeq" id="WP_209768664.1">
    <property type="nucleotide sequence ID" value="NZ_JAGINP010000016.1"/>
</dbReference>
<name>A0ABS4SPH7_9PROT</name>
<sequence>MGTSTTCLLGRLLANGKFWLKRARIDAAHLAADSPAETPSAGPDGFLLADLRIEQGRIRAILPAGESPCCAPGLCLDGGSVRPLEADGRIGPGLPADLMLVTAEGERLIMQGGQMVSEPNRLYTA</sequence>
<proteinExistence type="predicted"/>
<evidence type="ECO:0008006" key="3">
    <source>
        <dbReference type="Google" id="ProtNLM"/>
    </source>
</evidence>
<accession>A0ABS4SPH7</accession>
<evidence type="ECO:0000313" key="2">
    <source>
        <dbReference type="Proteomes" id="UP000781958"/>
    </source>
</evidence>
<keyword evidence="2" id="KW-1185">Reference proteome</keyword>
<dbReference type="SUPFAM" id="SSF51338">
    <property type="entry name" value="Composite domain of metallo-dependent hydrolases"/>
    <property type="match status" value="1"/>
</dbReference>
<protein>
    <recommendedName>
        <fullName evidence="3">Amidohydrolase family protein</fullName>
    </recommendedName>
</protein>
<reference evidence="1 2" key="1">
    <citation type="submission" date="2021-03" db="EMBL/GenBank/DDBJ databases">
        <title>Genomic Encyclopedia of Type Strains, Phase III (KMG-III): the genomes of soil and plant-associated and newly described type strains.</title>
        <authorList>
            <person name="Whitman W."/>
        </authorList>
    </citation>
    <scope>NUCLEOTIDE SEQUENCE [LARGE SCALE GENOMIC DNA]</scope>
    <source>
        <strain evidence="1 2">IMMIB AFH-6</strain>
    </source>
</reference>
<dbReference type="InterPro" id="IPR011059">
    <property type="entry name" value="Metal-dep_hydrolase_composite"/>
</dbReference>
<dbReference type="EMBL" id="JAGINP010000016">
    <property type="protein sequence ID" value="MBP2294468.1"/>
    <property type="molecule type" value="Genomic_DNA"/>
</dbReference>
<gene>
    <name evidence="1" type="ORF">J2851_004258</name>
</gene>
<evidence type="ECO:0000313" key="1">
    <source>
        <dbReference type="EMBL" id="MBP2294468.1"/>
    </source>
</evidence>
<dbReference type="Proteomes" id="UP000781958">
    <property type="component" value="Unassembled WGS sequence"/>
</dbReference>